<dbReference type="Pfam" id="PF00067">
    <property type="entry name" value="p450"/>
    <property type="match status" value="1"/>
</dbReference>
<protein>
    <recommendedName>
        <fullName evidence="13">Cytochrome P450</fullName>
    </recommendedName>
</protein>
<evidence type="ECO:0000256" key="6">
    <source>
        <dbReference type="ARBA" id="ARBA00023004"/>
    </source>
</evidence>
<keyword evidence="10" id="KW-1133">Transmembrane helix</keyword>
<evidence type="ECO:0000256" key="9">
    <source>
        <dbReference type="RuleBase" id="RU000461"/>
    </source>
</evidence>
<dbReference type="CDD" id="cd11065">
    <property type="entry name" value="CYP64-like"/>
    <property type="match status" value="1"/>
</dbReference>
<evidence type="ECO:0000313" key="12">
    <source>
        <dbReference type="Proteomes" id="UP000015100"/>
    </source>
</evidence>
<evidence type="ECO:0000256" key="1">
    <source>
        <dbReference type="ARBA" id="ARBA00001971"/>
    </source>
</evidence>
<dbReference type="SUPFAM" id="SSF48264">
    <property type="entry name" value="Cytochrome P450"/>
    <property type="match status" value="1"/>
</dbReference>
<proteinExistence type="inferred from homology"/>
<comment type="cofactor">
    <cofactor evidence="1 8">
        <name>heme</name>
        <dbReference type="ChEBI" id="CHEBI:30413"/>
    </cofactor>
</comment>
<dbReference type="Gene3D" id="1.10.630.10">
    <property type="entry name" value="Cytochrome P450"/>
    <property type="match status" value="1"/>
</dbReference>
<dbReference type="InterPro" id="IPR017972">
    <property type="entry name" value="Cyt_P450_CS"/>
</dbReference>
<feature type="binding site" description="axial binding residue" evidence="8">
    <location>
        <position position="450"/>
    </location>
    <ligand>
        <name>heme</name>
        <dbReference type="ChEBI" id="CHEBI:30413"/>
    </ligand>
    <ligandPart>
        <name>Fe</name>
        <dbReference type="ChEBI" id="CHEBI:18248"/>
    </ligandPart>
</feature>
<dbReference type="AlphaFoldDB" id="S8A1M8"/>
<dbReference type="InterPro" id="IPR002401">
    <property type="entry name" value="Cyt_P450_E_grp-I"/>
</dbReference>
<evidence type="ECO:0000256" key="4">
    <source>
        <dbReference type="ARBA" id="ARBA00022723"/>
    </source>
</evidence>
<evidence type="ECO:0000256" key="5">
    <source>
        <dbReference type="ARBA" id="ARBA00023002"/>
    </source>
</evidence>
<comment type="caution">
    <text evidence="11">The sequence shown here is derived from an EMBL/GenBank/DDBJ whole genome shotgun (WGS) entry which is preliminary data.</text>
</comment>
<dbReference type="InterPro" id="IPR001128">
    <property type="entry name" value="Cyt_P450"/>
</dbReference>
<keyword evidence="12" id="KW-1185">Reference proteome</keyword>
<dbReference type="InterPro" id="IPR050364">
    <property type="entry name" value="Cytochrome_P450_fung"/>
</dbReference>
<dbReference type="OrthoDB" id="2789670at2759"/>
<evidence type="ECO:0000256" key="10">
    <source>
        <dbReference type="SAM" id="Phobius"/>
    </source>
</evidence>
<keyword evidence="10" id="KW-0472">Membrane</keyword>
<dbReference type="PRINTS" id="PR00385">
    <property type="entry name" value="P450"/>
</dbReference>
<dbReference type="PANTHER" id="PTHR46300">
    <property type="entry name" value="P450, PUTATIVE (EUROFUNG)-RELATED-RELATED"/>
    <property type="match status" value="1"/>
</dbReference>
<dbReference type="HOGENOM" id="CLU_001570_2_3_1"/>
<dbReference type="PRINTS" id="PR00463">
    <property type="entry name" value="EP450I"/>
</dbReference>
<reference evidence="11 12" key="1">
    <citation type="journal article" date="2013" name="PLoS Genet.">
        <title>Genomic mechanisms accounting for the adaptation to parasitism in nematode-trapping fungi.</title>
        <authorList>
            <person name="Meerupati T."/>
            <person name="Andersson K.M."/>
            <person name="Friman E."/>
            <person name="Kumar D."/>
            <person name="Tunlid A."/>
            <person name="Ahren D."/>
        </authorList>
    </citation>
    <scope>NUCLEOTIDE SEQUENCE [LARGE SCALE GENOMIC DNA]</scope>
    <source>
        <strain evidence="11 12">CBS 200.50</strain>
    </source>
</reference>
<dbReference type="Proteomes" id="UP000015100">
    <property type="component" value="Unassembled WGS sequence"/>
</dbReference>
<evidence type="ECO:0000256" key="8">
    <source>
        <dbReference type="PIRSR" id="PIRSR602401-1"/>
    </source>
</evidence>
<keyword evidence="6 8" id="KW-0408">Iron</keyword>
<dbReference type="PANTHER" id="PTHR46300:SF7">
    <property type="entry name" value="P450, PUTATIVE (EUROFUNG)-RELATED"/>
    <property type="match status" value="1"/>
</dbReference>
<dbReference type="GO" id="GO:0016705">
    <property type="term" value="F:oxidoreductase activity, acting on paired donors, with incorporation or reduction of molecular oxygen"/>
    <property type="evidence" value="ECO:0007669"/>
    <property type="project" value="InterPro"/>
</dbReference>
<gene>
    <name evidence="11" type="ORF">H072_9877</name>
</gene>
<evidence type="ECO:0000256" key="7">
    <source>
        <dbReference type="ARBA" id="ARBA00023033"/>
    </source>
</evidence>
<keyword evidence="4 8" id="KW-0479">Metal-binding</keyword>
<organism evidence="11 12">
    <name type="scientific">Dactylellina haptotyla (strain CBS 200.50)</name>
    <name type="common">Nematode-trapping fungus</name>
    <name type="synonym">Monacrosporium haptotylum</name>
    <dbReference type="NCBI Taxonomy" id="1284197"/>
    <lineage>
        <taxon>Eukaryota</taxon>
        <taxon>Fungi</taxon>
        <taxon>Dikarya</taxon>
        <taxon>Ascomycota</taxon>
        <taxon>Pezizomycotina</taxon>
        <taxon>Orbiliomycetes</taxon>
        <taxon>Orbiliales</taxon>
        <taxon>Orbiliaceae</taxon>
        <taxon>Dactylellina</taxon>
    </lineage>
</organism>
<dbReference type="eggNOG" id="KOG0156">
    <property type="taxonomic scope" value="Eukaryota"/>
</dbReference>
<dbReference type="GO" id="GO:0005506">
    <property type="term" value="F:iron ion binding"/>
    <property type="evidence" value="ECO:0007669"/>
    <property type="project" value="InterPro"/>
</dbReference>
<reference evidence="12" key="2">
    <citation type="submission" date="2013-04" db="EMBL/GenBank/DDBJ databases">
        <title>Genomic mechanisms accounting for the adaptation to parasitism in nematode-trapping fungi.</title>
        <authorList>
            <person name="Ahren D.G."/>
        </authorList>
    </citation>
    <scope>NUCLEOTIDE SEQUENCE [LARGE SCALE GENOMIC DNA]</scope>
    <source>
        <strain evidence="12">CBS 200.50</strain>
    </source>
</reference>
<feature type="transmembrane region" description="Helical" evidence="10">
    <location>
        <begin position="12"/>
        <end position="29"/>
    </location>
</feature>
<dbReference type="GO" id="GO:0004497">
    <property type="term" value="F:monooxygenase activity"/>
    <property type="evidence" value="ECO:0007669"/>
    <property type="project" value="UniProtKB-KW"/>
</dbReference>
<keyword evidence="5 9" id="KW-0560">Oxidoreductase</keyword>
<name>S8A1M8_DACHA</name>
<keyword evidence="7 9" id="KW-0503">Monooxygenase</keyword>
<sequence length="540" mass="61266">MLSDRLATSGPILYGGALIGALLIVRQILSSQRKGSKLPLPPGPKPLPIVGNLSDLPPPGPPEWEHWIKHKDLYGPISSITVLGQTIILIHDLEIAEDLLVKRAQNYSSRPHMFFAAEMCGFGHILTFQDYNDNLKQQRRLAAWQIGSNVSVKKLHPLIDIHSRRFLWRTLSNPDKYTKNLHITSSSIVLDTLYGYIPNTNGIDPLVDLVDKMMAAFSEITAGGVWLVDKIPWLRYFPEWLPGMKFKSLARDYYKQVMDVTNLPYDFAALQRSRNVNRPSFVSGLLDRADKKALNKQELQDEKDLIRSSAISMYGGGSDTSVSLLAFFFRTMMLHPEVQERAQEEIDRVIGNERLPELQDRATLPYIEALFKETLRYNPIVPSGFPHTADADDEYRGYRIPKGAIIVPSIQWISRDPNNYEDPDVFKPERFLKPALNIKRWVFGFGRRICPGKELADASVWLIIAQTMAVYNIQKPIDPETGLEIEPEMGSTSGTVSHPRPFKCSFVPRNEKAKDLILNVERDHPWDPEGDSKVIDELID</sequence>
<dbReference type="GO" id="GO:0020037">
    <property type="term" value="F:heme binding"/>
    <property type="evidence" value="ECO:0007669"/>
    <property type="project" value="InterPro"/>
</dbReference>
<accession>S8A1M8</accession>
<keyword evidence="3 8" id="KW-0349">Heme</keyword>
<evidence type="ECO:0000313" key="11">
    <source>
        <dbReference type="EMBL" id="EPS36614.1"/>
    </source>
</evidence>
<dbReference type="InterPro" id="IPR036396">
    <property type="entry name" value="Cyt_P450_sf"/>
</dbReference>
<keyword evidence="10" id="KW-0812">Transmembrane</keyword>
<dbReference type="PROSITE" id="PS00086">
    <property type="entry name" value="CYTOCHROME_P450"/>
    <property type="match status" value="1"/>
</dbReference>
<evidence type="ECO:0008006" key="13">
    <source>
        <dbReference type="Google" id="ProtNLM"/>
    </source>
</evidence>
<evidence type="ECO:0000256" key="3">
    <source>
        <dbReference type="ARBA" id="ARBA00022617"/>
    </source>
</evidence>
<comment type="similarity">
    <text evidence="2 9">Belongs to the cytochrome P450 family.</text>
</comment>
<dbReference type="OMA" id="PMYTFYL"/>
<dbReference type="EMBL" id="AQGS01000867">
    <property type="protein sequence ID" value="EPS36614.1"/>
    <property type="molecule type" value="Genomic_DNA"/>
</dbReference>
<evidence type="ECO:0000256" key="2">
    <source>
        <dbReference type="ARBA" id="ARBA00010617"/>
    </source>
</evidence>
<dbReference type="STRING" id="1284197.S8A1M8"/>